<feature type="signal peptide" evidence="2">
    <location>
        <begin position="1"/>
        <end position="18"/>
    </location>
</feature>
<name>A0A165VWI0_9AGAM</name>
<evidence type="ECO:0000256" key="2">
    <source>
        <dbReference type="SAM" id="SignalP"/>
    </source>
</evidence>
<feature type="transmembrane region" description="Helical" evidence="1">
    <location>
        <begin position="28"/>
        <end position="47"/>
    </location>
</feature>
<keyword evidence="2" id="KW-0732">Signal</keyword>
<keyword evidence="1" id="KW-1133">Transmembrane helix</keyword>
<keyword evidence="1" id="KW-0812">Transmembrane</keyword>
<dbReference type="Proteomes" id="UP000076761">
    <property type="component" value="Unassembled WGS sequence"/>
</dbReference>
<proteinExistence type="predicted"/>
<feature type="chain" id="PRO_5007868404" evidence="2">
    <location>
        <begin position="19"/>
        <end position="88"/>
    </location>
</feature>
<reference evidence="3 4" key="1">
    <citation type="journal article" date="2016" name="Mol. Biol. Evol.">
        <title>Comparative Genomics of Early-Diverging Mushroom-Forming Fungi Provides Insights into the Origins of Lignocellulose Decay Capabilities.</title>
        <authorList>
            <person name="Nagy L.G."/>
            <person name="Riley R."/>
            <person name="Tritt A."/>
            <person name="Adam C."/>
            <person name="Daum C."/>
            <person name="Floudas D."/>
            <person name="Sun H."/>
            <person name="Yadav J.S."/>
            <person name="Pangilinan J."/>
            <person name="Larsson K.H."/>
            <person name="Matsuura K."/>
            <person name="Barry K."/>
            <person name="Labutti K."/>
            <person name="Kuo R."/>
            <person name="Ohm R.A."/>
            <person name="Bhattacharya S.S."/>
            <person name="Shirouzu T."/>
            <person name="Yoshinaga Y."/>
            <person name="Martin F.M."/>
            <person name="Grigoriev I.V."/>
            <person name="Hibbett D.S."/>
        </authorList>
    </citation>
    <scope>NUCLEOTIDE SEQUENCE [LARGE SCALE GENOMIC DNA]</scope>
    <source>
        <strain evidence="3 4">HHB14362 ss-1</strain>
    </source>
</reference>
<keyword evidence="1" id="KW-0472">Membrane</keyword>
<gene>
    <name evidence="3" type="ORF">NEOLEDRAFT_323808</name>
</gene>
<keyword evidence="4" id="KW-1185">Reference proteome</keyword>
<organism evidence="3 4">
    <name type="scientific">Neolentinus lepideus HHB14362 ss-1</name>
    <dbReference type="NCBI Taxonomy" id="1314782"/>
    <lineage>
        <taxon>Eukaryota</taxon>
        <taxon>Fungi</taxon>
        <taxon>Dikarya</taxon>
        <taxon>Basidiomycota</taxon>
        <taxon>Agaricomycotina</taxon>
        <taxon>Agaricomycetes</taxon>
        <taxon>Gloeophyllales</taxon>
        <taxon>Gloeophyllaceae</taxon>
        <taxon>Neolentinus</taxon>
    </lineage>
</organism>
<accession>A0A165VWI0</accession>
<evidence type="ECO:0000313" key="4">
    <source>
        <dbReference type="Proteomes" id="UP000076761"/>
    </source>
</evidence>
<evidence type="ECO:0000256" key="1">
    <source>
        <dbReference type="SAM" id="Phobius"/>
    </source>
</evidence>
<sequence>MGFTMLLSQLLLPTTTNSCVPPALFPYVVSLTILGVFYFSYVLCLPYSSVEIGRLSNAIFDRDERLQTSIFQSRNMVCLHDFAIIDTT</sequence>
<dbReference type="InParanoid" id="A0A165VWI0"/>
<protein>
    <submittedName>
        <fullName evidence="3">Uncharacterized protein</fullName>
    </submittedName>
</protein>
<dbReference type="EMBL" id="KV425552">
    <property type="protein sequence ID" value="KZT30305.1"/>
    <property type="molecule type" value="Genomic_DNA"/>
</dbReference>
<evidence type="ECO:0000313" key="3">
    <source>
        <dbReference type="EMBL" id="KZT30305.1"/>
    </source>
</evidence>
<dbReference type="AlphaFoldDB" id="A0A165VWI0"/>